<dbReference type="Proteomes" id="UP000250163">
    <property type="component" value="Chromosome MORIYA"/>
</dbReference>
<gene>
    <name evidence="1" type="ORF">MORIYA_2056</name>
</gene>
<dbReference type="KEGG" id="mya:MORIYA_2056"/>
<evidence type="ECO:0000313" key="2">
    <source>
        <dbReference type="Proteomes" id="UP000250163"/>
    </source>
</evidence>
<protein>
    <submittedName>
        <fullName evidence="1">Uncharacterized protein</fullName>
    </submittedName>
</protein>
<name>A0A330LNG1_9GAMM</name>
<organism evidence="1 2">
    <name type="scientific">Moritella yayanosii</name>
    <dbReference type="NCBI Taxonomy" id="69539"/>
    <lineage>
        <taxon>Bacteria</taxon>
        <taxon>Pseudomonadati</taxon>
        <taxon>Pseudomonadota</taxon>
        <taxon>Gammaproteobacteria</taxon>
        <taxon>Alteromonadales</taxon>
        <taxon>Moritellaceae</taxon>
        <taxon>Moritella</taxon>
    </lineage>
</organism>
<sequence>MRIAVVEMNDGLKSFRYASDRIKSGVYDKVIIDPVEFYPRAAGEYSPC</sequence>
<keyword evidence="2" id="KW-1185">Reference proteome</keyword>
<dbReference type="EMBL" id="LS483250">
    <property type="protein sequence ID" value="SQD78534.1"/>
    <property type="molecule type" value="Genomic_DNA"/>
</dbReference>
<proteinExistence type="predicted"/>
<evidence type="ECO:0000313" key="1">
    <source>
        <dbReference type="EMBL" id="SQD78534.1"/>
    </source>
</evidence>
<reference evidence="2" key="1">
    <citation type="submission" date="2018-05" db="EMBL/GenBank/DDBJ databases">
        <authorList>
            <person name="Cea G.-C."/>
            <person name="William W."/>
        </authorList>
    </citation>
    <scope>NUCLEOTIDE SEQUENCE [LARGE SCALE GENOMIC DNA]</scope>
    <source>
        <strain evidence="2">DB21MT 5</strain>
    </source>
</reference>
<dbReference type="AlphaFoldDB" id="A0A330LNG1"/>
<accession>A0A330LNG1</accession>